<comment type="caution">
    <text evidence="2">The sequence shown here is derived from an EMBL/GenBank/DDBJ whole genome shotgun (WGS) entry which is preliminary data.</text>
</comment>
<protein>
    <recommendedName>
        <fullName evidence="1">MoaF-like domain-containing protein</fullName>
    </recommendedName>
</protein>
<feature type="domain" description="MoaF-like" evidence="1">
    <location>
        <begin position="2"/>
        <end position="72"/>
    </location>
</feature>
<dbReference type="InterPro" id="IPR012674">
    <property type="entry name" value="Calycin"/>
</dbReference>
<dbReference type="InterPro" id="IPR053892">
    <property type="entry name" value="MoaF-like"/>
</dbReference>
<sequence length="93" mass="10459">MKAEITYSSDSTLHWKTIDQQNVTAEGDEKMSVKQVGDSLFFINWIEQDGETVSQVVDLKKQIVTVFLSYHDPNSDSGQRAGIPFEGKLTFSD</sequence>
<gene>
    <name evidence="2" type="ORF">JCM10512_3756</name>
</gene>
<dbReference type="Proteomes" id="UP000019131">
    <property type="component" value="Unassembled WGS sequence"/>
</dbReference>
<evidence type="ECO:0000313" key="3">
    <source>
        <dbReference type="Proteomes" id="UP000019131"/>
    </source>
</evidence>
<dbReference type="AlphaFoldDB" id="W4UXK1"/>
<evidence type="ECO:0000259" key="1">
    <source>
        <dbReference type="Pfam" id="PF22036"/>
    </source>
</evidence>
<evidence type="ECO:0000313" key="2">
    <source>
        <dbReference type="EMBL" id="GAE85333.1"/>
    </source>
</evidence>
<dbReference type="Gene3D" id="2.40.128.20">
    <property type="match status" value="1"/>
</dbReference>
<dbReference type="Pfam" id="PF22036">
    <property type="entry name" value="MoaF_like"/>
    <property type="match status" value="1"/>
</dbReference>
<accession>W4UXK1</accession>
<organism evidence="2 3">
    <name type="scientific">Bacteroides reticulotermitis JCM 10512</name>
    <dbReference type="NCBI Taxonomy" id="1445607"/>
    <lineage>
        <taxon>Bacteria</taxon>
        <taxon>Pseudomonadati</taxon>
        <taxon>Bacteroidota</taxon>
        <taxon>Bacteroidia</taxon>
        <taxon>Bacteroidales</taxon>
        <taxon>Bacteroidaceae</taxon>
        <taxon>Bacteroides</taxon>
    </lineage>
</organism>
<dbReference type="EMBL" id="BAIV01000025">
    <property type="protein sequence ID" value="GAE85333.1"/>
    <property type="molecule type" value="Genomic_DNA"/>
</dbReference>
<name>W4UXK1_9BACE</name>
<keyword evidence="3" id="KW-1185">Reference proteome</keyword>
<proteinExistence type="predicted"/>
<reference evidence="2 3" key="1">
    <citation type="journal article" date="2014" name="Genome Announc.">
        <title>Draft Genome Sequence of Bacteroides reticulotermitis Strain JCM 10512T, Isolated from the Gut of a Termite.</title>
        <authorList>
            <person name="Yuki M."/>
            <person name="Oshima K."/>
            <person name="Suda W."/>
            <person name="Sakamoto M."/>
            <person name="Iida T."/>
            <person name="Hattori M."/>
            <person name="Ohkuma M."/>
        </authorList>
    </citation>
    <scope>NUCLEOTIDE SEQUENCE [LARGE SCALE GENOMIC DNA]</scope>
    <source>
        <strain evidence="2 3">JCM 10512</strain>
    </source>
</reference>